<dbReference type="EMBL" id="SNRW01017673">
    <property type="protein sequence ID" value="KAA6368111.1"/>
    <property type="molecule type" value="Genomic_DNA"/>
</dbReference>
<proteinExistence type="predicted"/>
<feature type="region of interest" description="Disordered" evidence="1">
    <location>
        <begin position="1"/>
        <end position="73"/>
    </location>
</feature>
<evidence type="ECO:0000313" key="3">
    <source>
        <dbReference type="Proteomes" id="UP000324800"/>
    </source>
</evidence>
<dbReference type="AlphaFoldDB" id="A0A5J4UDU3"/>
<protein>
    <submittedName>
        <fullName evidence="2">Uncharacterized protein</fullName>
    </submittedName>
</protein>
<evidence type="ECO:0000313" key="2">
    <source>
        <dbReference type="EMBL" id="KAA6368111.1"/>
    </source>
</evidence>
<dbReference type="Proteomes" id="UP000324800">
    <property type="component" value="Unassembled WGS sequence"/>
</dbReference>
<feature type="compositionally biased region" description="Polar residues" evidence="1">
    <location>
        <begin position="1"/>
        <end position="12"/>
    </location>
</feature>
<gene>
    <name evidence="2" type="ORF">EZS28_036361</name>
</gene>
<comment type="caution">
    <text evidence="2">The sequence shown here is derived from an EMBL/GenBank/DDBJ whole genome shotgun (WGS) entry which is preliminary data.</text>
</comment>
<name>A0A5J4UDU3_9EUKA</name>
<feature type="compositionally biased region" description="Basic and acidic residues" evidence="1">
    <location>
        <begin position="37"/>
        <end position="46"/>
    </location>
</feature>
<sequence length="73" mass="8310">MSQKRSVSPSEKISQRELMSPRASEPIIPASVEVDSPFEKEQEPDKISVYSMRSRSRSSIFEEKLKPDPSVSR</sequence>
<evidence type="ECO:0000256" key="1">
    <source>
        <dbReference type="SAM" id="MobiDB-lite"/>
    </source>
</evidence>
<organism evidence="2 3">
    <name type="scientific">Streblomastix strix</name>
    <dbReference type="NCBI Taxonomy" id="222440"/>
    <lineage>
        <taxon>Eukaryota</taxon>
        <taxon>Metamonada</taxon>
        <taxon>Preaxostyla</taxon>
        <taxon>Oxymonadida</taxon>
        <taxon>Streblomastigidae</taxon>
        <taxon>Streblomastix</taxon>
    </lineage>
</organism>
<accession>A0A5J4UDU3</accession>
<reference evidence="2 3" key="1">
    <citation type="submission" date="2019-03" db="EMBL/GenBank/DDBJ databases">
        <title>Single cell metagenomics reveals metabolic interactions within the superorganism composed of flagellate Streblomastix strix and complex community of Bacteroidetes bacteria on its surface.</title>
        <authorList>
            <person name="Treitli S.C."/>
            <person name="Kolisko M."/>
            <person name="Husnik F."/>
            <person name="Keeling P."/>
            <person name="Hampl V."/>
        </authorList>
    </citation>
    <scope>NUCLEOTIDE SEQUENCE [LARGE SCALE GENOMIC DNA]</scope>
    <source>
        <strain evidence="2">ST1C</strain>
    </source>
</reference>